<feature type="transmembrane region" description="Helical" evidence="7">
    <location>
        <begin position="131"/>
        <end position="153"/>
    </location>
</feature>
<evidence type="ECO:0000256" key="7">
    <source>
        <dbReference type="SAM" id="Phobius"/>
    </source>
</evidence>
<evidence type="ECO:0008006" key="10">
    <source>
        <dbReference type="Google" id="ProtNLM"/>
    </source>
</evidence>
<comment type="subcellular location">
    <subcellularLocation>
        <location evidence="1">Membrane</location>
        <topology evidence="1">Multi-pass membrane protein</topology>
    </subcellularLocation>
</comment>
<accession>A0ABD2PZN8</accession>
<evidence type="ECO:0000313" key="8">
    <source>
        <dbReference type="EMBL" id="KAL3312573.1"/>
    </source>
</evidence>
<evidence type="ECO:0000256" key="2">
    <source>
        <dbReference type="ARBA" id="ARBA00006175"/>
    </source>
</evidence>
<comment type="similarity">
    <text evidence="2 6">Belongs to the MIP/aquaporin (TC 1.A.8) family.</text>
</comment>
<organism evidence="8 9">
    <name type="scientific">Cichlidogyrus casuarinus</name>
    <dbReference type="NCBI Taxonomy" id="1844966"/>
    <lineage>
        <taxon>Eukaryota</taxon>
        <taxon>Metazoa</taxon>
        <taxon>Spiralia</taxon>
        <taxon>Lophotrochozoa</taxon>
        <taxon>Platyhelminthes</taxon>
        <taxon>Monogenea</taxon>
        <taxon>Monopisthocotylea</taxon>
        <taxon>Dactylogyridea</taxon>
        <taxon>Ancyrocephalidae</taxon>
        <taxon>Cichlidogyrus</taxon>
    </lineage>
</organism>
<dbReference type="PANTHER" id="PTHR19139:SF199">
    <property type="entry name" value="MIP17260P"/>
    <property type="match status" value="1"/>
</dbReference>
<feature type="transmembrane region" description="Helical" evidence="7">
    <location>
        <begin position="83"/>
        <end position="110"/>
    </location>
</feature>
<evidence type="ECO:0000256" key="6">
    <source>
        <dbReference type="RuleBase" id="RU000477"/>
    </source>
</evidence>
<dbReference type="InterPro" id="IPR034294">
    <property type="entry name" value="Aquaporin_transptr"/>
</dbReference>
<dbReference type="Pfam" id="PF00230">
    <property type="entry name" value="MIP"/>
    <property type="match status" value="1"/>
</dbReference>
<keyword evidence="6" id="KW-0813">Transport</keyword>
<dbReference type="Proteomes" id="UP001626550">
    <property type="component" value="Unassembled WGS sequence"/>
</dbReference>
<dbReference type="InterPro" id="IPR000425">
    <property type="entry name" value="MIP"/>
</dbReference>
<dbReference type="AlphaFoldDB" id="A0ABD2PZN8"/>
<evidence type="ECO:0000256" key="5">
    <source>
        <dbReference type="ARBA" id="ARBA00023136"/>
    </source>
</evidence>
<dbReference type="InterPro" id="IPR023271">
    <property type="entry name" value="Aquaporin-like"/>
</dbReference>
<evidence type="ECO:0000256" key="3">
    <source>
        <dbReference type="ARBA" id="ARBA00022692"/>
    </source>
</evidence>
<gene>
    <name evidence="8" type="ORF">Ciccas_008832</name>
</gene>
<evidence type="ECO:0000256" key="4">
    <source>
        <dbReference type="ARBA" id="ARBA00022989"/>
    </source>
</evidence>
<protein>
    <recommendedName>
        <fullName evidence="10">Aquaporin</fullName>
    </recommendedName>
</protein>
<keyword evidence="5 7" id="KW-0472">Membrane</keyword>
<dbReference type="PANTHER" id="PTHR19139">
    <property type="entry name" value="AQUAPORIN TRANSPORTER"/>
    <property type="match status" value="1"/>
</dbReference>
<feature type="transmembrane region" description="Helical" evidence="7">
    <location>
        <begin position="46"/>
        <end position="71"/>
    </location>
</feature>
<dbReference type="PRINTS" id="PR00783">
    <property type="entry name" value="MINTRINSICP"/>
</dbReference>
<keyword evidence="4 7" id="KW-1133">Transmembrane helix</keyword>
<reference evidence="8 9" key="1">
    <citation type="submission" date="2024-11" db="EMBL/GenBank/DDBJ databases">
        <title>Adaptive evolution of stress response genes in parasites aligns with host niche diversity.</title>
        <authorList>
            <person name="Hahn C."/>
            <person name="Resl P."/>
        </authorList>
    </citation>
    <scope>NUCLEOTIDE SEQUENCE [LARGE SCALE GENOMIC DNA]</scope>
    <source>
        <strain evidence="8">EGGRZ-B1_66</strain>
        <tissue evidence="8">Body</tissue>
    </source>
</reference>
<keyword evidence="3 6" id="KW-0812">Transmembrane</keyword>
<proteinExistence type="inferred from homology"/>
<dbReference type="EMBL" id="JBJKFK010001642">
    <property type="protein sequence ID" value="KAL3312573.1"/>
    <property type="molecule type" value="Genomic_DNA"/>
</dbReference>
<comment type="caution">
    <text evidence="8">The sequence shown here is derived from an EMBL/GenBank/DDBJ whole genome shotgun (WGS) entry which is preliminary data.</text>
</comment>
<dbReference type="Gene3D" id="1.20.1080.10">
    <property type="entry name" value="Glycerol uptake facilitator protein"/>
    <property type="match status" value="1"/>
</dbReference>
<dbReference type="SUPFAM" id="SSF81338">
    <property type="entry name" value="Aquaporin-like"/>
    <property type="match status" value="1"/>
</dbReference>
<sequence>MANTNATAISGAFNLAFAIWLAGPISGGHVNPIVTFLMAAQRKISLLLALAYIISQVVGSIIGSLIGRAILTGDSNVVKDDSIVGMTVVITSNLTVAFFVETAAAFYFSLVVLSVTDALRKQKPSWDGSRAAIAALFIGLATIPSTAICVRVICHTNISSGSLNPARSLGPAIANGNYNDLWIFIVAPFVGALVALLVYSFALDAFMTRDRIKEYFACRPIDDPSDDESSQRSLE</sequence>
<feature type="transmembrane region" description="Helical" evidence="7">
    <location>
        <begin position="181"/>
        <end position="203"/>
    </location>
</feature>
<name>A0ABD2PZN8_9PLAT</name>
<keyword evidence="9" id="KW-1185">Reference proteome</keyword>
<evidence type="ECO:0000256" key="1">
    <source>
        <dbReference type="ARBA" id="ARBA00004141"/>
    </source>
</evidence>
<evidence type="ECO:0000313" key="9">
    <source>
        <dbReference type="Proteomes" id="UP001626550"/>
    </source>
</evidence>
<dbReference type="GO" id="GO:0016020">
    <property type="term" value="C:membrane"/>
    <property type="evidence" value="ECO:0007669"/>
    <property type="project" value="UniProtKB-SubCell"/>
</dbReference>